<evidence type="ECO:0000256" key="1">
    <source>
        <dbReference type="SAM" id="MobiDB-lite"/>
    </source>
</evidence>
<evidence type="ECO:0000313" key="4">
    <source>
        <dbReference type="EMBL" id="REG57150.1"/>
    </source>
</evidence>
<feature type="signal peptide" evidence="2">
    <location>
        <begin position="1"/>
        <end position="24"/>
    </location>
</feature>
<evidence type="ECO:0000313" key="3">
    <source>
        <dbReference type="EMBL" id="REF67419.1"/>
    </source>
</evidence>
<dbReference type="AlphaFoldDB" id="A0A369U6L0"/>
<protein>
    <recommendedName>
        <fullName evidence="7">Lipoprotein</fullName>
    </recommendedName>
</protein>
<evidence type="ECO:0000313" key="5">
    <source>
        <dbReference type="Proteomes" id="UP000256794"/>
    </source>
</evidence>
<dbReference type="OrthoDB" id="7691501at2"/>
<keyword evidence="5" id="KW-1185">Reference proteome</keyword>
<proteinExistence type="predicted"/>
<keyword evidence="2" id="KW-0732">Signal</keyword>
<dbReference type="EMBL" id="QUMX01000001">
    <property type="protein sequence ID" value="REG57150.1"/>
    <property type="molecule type" value="Genomic_DNA"/>
</dbReference>
<sequence length="108" mass="11459">MAGRGALGLRLAPALLGLAACAPAPVQIPVAEAERVCMVQALDARAPRTQVGIGVGSHGYRGGFVSVDLSSDQILGRDPSQVFDQCVQRRSGQKPTRPLYEQPGWRVH</sequence>
<dbReference type="PROSITE" id="PS51257">
    <property type="entry name" value="PROKAR_LIPOPROTEIN"/>
    <property type="match status" value="1"/>
</dbReference>
<feature type="region of interest" description="Disordered" evidence="1">
    <location>
        <begin position="85"/>
        <end position="108"/>
    </location>
</feature>
<evidence type="ECO:0000256" key="2">
    <source>
        <dbReference type="SAM" id="SignalP"/>
    </source>
</evidence>
<gene>
    <name evidence="4" type="ORF">ATH84_1001197</name>
    <name evidence="3" type="ORF">BDD41_4444</name>
</gene>
<dbReference type="Proteomes" id="UP000256794">
    <property type="component" value="Unassembled WGS sequence"/>
</dbReference>
<accession>A0A369U6L0</accession>
<organism evidence="3 6">
    <name type="scientific">Paracoccus versutus</name>
    <name type="common">Thiobacillus versutus</name>
    <dbReference type="NCBI Taxonomy" id="34007"/>
    <lineage>
        <taxon>Bacteria</taxon>
        <taxon>Pseudomonadati</taxon>
        <taxon>Pseudomonadota</taxon>
        <taxon>Alphaproteobacteria</taxon>
        <taxon>Rhodobacterales</taxon>
        <taxon>Paracoccaceae</taxon>
        <taxon>Paracoccus</taxon>
    </lineage>
</organism>
<evidence type="ECO:0008006" key="7">
    <source>
        <dbReference type="Google" id="ProtNLM"/>
    </source>
</evidence>
<reference evidence="5 6" key="1">
    <citation type="submission" date="2018-08" db="EMBL/GenBank/DDBJ databases">
        <title>Genomic Encyclopedia of Archaeal and Bacterial Type Strains, Phase II (KMG-II): from individual species to whole genera.</title>
        <authorList>
            <person name="Goeker M."/>
        </authorList>
    </citation>
    <scope>NUCLEOTIDE SEQUENCE [LARGE SCALE GENOMIC DNA]</scope>
    <source>
        <strain evidence="3 6">DSM 17099</strain>
        <strain evidence="4 5">DSM 582</strain>
    </source>
</reference>
<dbReference type="EMBL" id="QTUJ01000004">
    <property type="protein sequence ID" value="REF67419.1"/>
    <property type="molecule type" value="Genomic_DNA"/>
</dbReference>
<comment type="caution">
    <text evidence="3">The sequence shown here is derived from an EMBL/GenBank/DDBJ whole genome shotgun (WGS) entry which is preliminary data.</text>
</comment>
<evidence type="ECO:0000313" key="6">
    <source>
        <dbReference type="Proteomes" id="UP000256941"/>
    </source>
</evidence>
<name>A0A369U6L0_PARVE</name>
<feature type="chain" id="PRO_5044585161" description="Lipoprotein" evidence="2">
    <location>
        <begin position="25"/>
        <end position="108"/>
    </location>
</feature>
<dbReference type="Proteomes" id="UP000256941">
    <property type="component" value="Unassembled WGS sequence"/>
</dbReference>
<accession>A0A3D9XKI5</accession>
<dbReference type="RefSeq" id="WP_052095694.1">
    <property type="nucleotide sequence ID" value="NZ_CP035284.1"/>
</dbReference>